<evidence type="ECO:0000313" key="2">
    <source>
        <dbReference type="Proteomes" id="UP000515125"/>
    </source>
</evidence>
<feature type="region of interest" description="Disordered" evidence="1">
    <location>
        <begin position="1"/>
        <end position="27"/>
    </location>
</feature>
<reference evidence="3" key="1">
    <citation type="submission" date="2025-08" db="UniProtKB">
        <authorList>
            <consortium name="RefSeq"/>
        </authorList>
    </citation>
    <scope>IDENTIFICATION</scope>
</reference>
<dbReference type="Proteomes" id="UP000515125">
    <property type="component" value="Unplaced"/>
</dbReference>
<dbReference type="OrthoDB" id="349488at2759"/>
<accession>A0A6P5WG18</accession>
<feature type="compositionally biased region" description="Polar residues" evidence="1">
    <location>
        <begin position="1"/>
        <end position="20"/>
    </location>
</feature>
<sequence length="447" mass="49442">MSSSAQSEIPNGIRQLNGSPDESPDALVPACAVASSLPRAPPTAGGAVPAMQLIPPPTSTNSTKVFPTAAYQDEDEDCLLRLPPVRPAGEPDYAELSFAMRKAWESPLVQQHLEHSMHRDELLHVWNEKKSHSPGGNYFFWRHSPRGHHASSSQGHSAPPWTTTTAKDEGSASIIKPFGKEKDLSKATNPKNLPGHWSQSLEQCFLEFQAIGAELLTTQVILQEKADSYLVGSGDPLVVQRAGEMLLHHVKDAESIRDSLRAIYLRWEGKGDKLLFCNNEMMNAMYFVSLKRLVKAAVYAHREMSAFANFAICSALNEKREAKSALAEGAESRAHRANVLNKVAQEDLIPFEVYLVFAPPVVPLLLRGRSLSGPRRRPPPSERFTQGITYTAVTAPASPCQREREVVIAYIALRSAHTLKAPTERLPFRRTNRCAHVQRLYLETCVC</sequence>
<evidence type="ECO:0000313" key="3">
    <source>
        <dbReference type="RefSeq" id="XP_022592406.2"/>
    </source>
</evidence>
<feature type="region of interest" description="Disordered" evidence="1">
    <location>
        <begin position="149"/>
        <end position="169"/>
    </location>
</feature>
<evidence type="ECO:0000256" key="1">
    <source>
        <dbReference type="SAM" id="MobiDB-lite"/>
    </source>
</evidence>
<proteinExistence type="predicted"/>
<gene>
    <name evidence="3" type="primary">LOC34620298</name>
</gene>
<name>A0A6P5WG18_9EIME</name>
<organism evidence="2 3">
    <name type="scientific">Cyclospora cayetanensis</name>
    <dbReference type="NCBI Taxonomy" id="88456"/>
    <lineage>
        <taxon>Eukaryota</taxon>
        <taxon>Sar</taxon>
        <taxon>Alveolata</taxon>
        <taxon>Apicomplexa</taxon>
        <taxon>Conoidasida</taxon>
        <taxon>Coccidia</taxon>
        <taxon>Eucoccidiorida</taxon>
        <taxon>Eimeriorina</taxon>
        <taxon>Eimeriidae</taxon>
        <taxon>Cyclospora</taxon>
    </lineage>
</organism>
<keyword evidence="2" id="KW-1185">Reference proteome</keyword>
<dbReference type="AlphaFoldDB" id="A0A6P5WG18"/>
<dbReference type="GeneID" id="34620298"/>
<protein>
    <submittedName>
        <fullName evidence="3">Uncharacterized protein LOC34620298</fullName>
    </submittedName>
</protein>
<dbReference type="RefSeq" id="XP_022592406.2">
    <property type="nucleotide sequence ID" value="XM_022733555.2"/>
</dbReference>